<keyword evidence="6" id="KW-1185">Reference proteome</keyword>
<feature type="domain" description="Teneurin-like YD-shell" evidence="4">
    <location>
        <begin position="21"/>
        <end position="138"/>
    </location>
</feature>
<evidence type="ECO:0000256" key="2">
    <source>
        <dbReference type="SAM" id="MobiDB-lite"/>
    </source>
</evidence>
<dbReference type="Proteomes" id="UP000295645">
    <property type="component" value="Unassembled WGS sequence"/>
</dbReference>
<protein>
    <submittedName>
        <fullName evidence="5">RHS repeat-associated protein</fullName>
    </submittedName>
</protein>
<dbReference type="InterPro" id="IPR056823">
    <property type="entry name" value="TEN-like_YD-shell"/>
</dbReference>
<reference evidence="5 6" key="1">
    <citation type="submission" date="2019-03" db="EMBL/GenBank/DDBJ databases">
        <title>Above-ground endophytic microbial communities from plants in different locations in the United States.</title>
        <authorList>
            <person name="Frank C."/>
        </authorList>
    </citation>
    <scope>NUCLEOTIDE SEQUENCE [LARGE SCALE GENOMIC DNA]</scope>
    <source>
        <strain evidence="5 6">LP_13_YM</strain>
    </source>
</reference>
<dbReference type="NCBIfam" id="TIGR03696">
    <property type="entry name" value="Rhs_assc_core"/>
    <property type="match status" value="1"/>
</dbReference>
<dbReference type="OrthoDB" id="9816400at2"/>
<dbReference type="AlphaFoldDB" id="A0A4R3YXJ3"/>
<dbReference type="Gene3D" id="2.180.10.10">
    <property type="entry name" value="RHS repeat-associated core"/>
    <property type="match status" value="1"/>
</dbReference>
<dbReference type="PANTHER" id="PTHR32305:SF15">
    <property type="entry name" value="PROTEIN RHSA-RELATED"/>
    <property type="match status" value="1"/>
</dbReference>
<evidence type="ECO:0000313" key="5">
    <source>
        <dbReference type="EMBL" id="TCV96184.1"/>
    </source>
</evidence>
<name>A0A4R3YXJ3_9GAMM</name>
<dbReference type="InterPro" id="IPR022385">
    <property type="entry name" value="Rhs_assc_core"/>
</dbReference>
<dbReference type="PANTHER" id="PTHR32305">
    <property type="match status" value="1"/>
</dbReference>
<evidence type="ECO:0000256" key="1">
    <source>
        <dbReference type="ARBA" id="ARBA00022737"/>
    </source>
</evidence>
<proteinExistence type="predicted"/>
<keyword evidence="3" id="KW-1133">Transmembrane helix</keyword>
<feature type="region of interest" description="Disordered" evidence="2">
    <location>
        <begin position="290"/>
        <end position="319"/>
    </location>
</feature>
<dbReference type="InterPro" id="IPR050708">
    <property type="entry name" value="T6SS_VgrG/RHS"/>
</dbReference>
<accession>A0A4R3YXJ3</accession>
<dbReference type="EMBL" id="SMCS01000002">
    <property type="protein sequence ID" value="TCV96184.1"/>
    <property type="molecule type" value="Genomic_DNA"/>
</dbReference>
<evidence type="ECO:0000259" key="4">
    <source>
        <dbReference type="Pfam" id="PF25023"/>
    </source>
</evidence>
<feature type="compositionally biased region" description="Pro residues" evidence="2">
    <location>
        <begin position="302"/>
        <end position="312"/>
    </location>
</feature>
<gene>
    <name evidence="5" type="ORF">EC912_102534</name>
</gene>
<evidence type="ECO:0000256" key="3">
    <source>
        <dbReference type="SAM" id="Phobius"/>
    </source>
</evidence>
<organism evidence="5 6">
    <name type="scientific">Luteibacter rhizovicinus</name>
    <dbReference type="NCBI Taxonomy" id="242606"/>
    <lineage>
        <taxon>Bacteria</taxon>
        <taxon>Pseudomonadati</taxon>
        <taxon>Pseudomonadota</taxon>
        <taxon>Gammaproteobacteria</taxon>
        <taxon>Lysobacterales</taxon>
        <taxon>Rhodanobacteraceae</taxon>
        <taxon>Luteibacter</taxon>
    </lineage>
</organism>
<feature type="compositionally biased region" description="Basic and acidic residues" evidence="2">
    <location>
        <begin position="291"/>
        <end position="301"/>
    </location>
</feature>
<dbReference type="Pfam" id="PF25023">
    <property type="entry name" value="TEN_YD-shell"/>
    <property type="match status" value="1"/>
</dbReference>
<feature type="transmembrane region" description="Helical" evidence="3">
    <location>
        <begin position="21"/>
        <end position="39"/>
    </location>
</feature>
<keyword evidence="3" id="KW-0812">Transmembrane</keyword>
<keyword evidence="1" id="KW-0677">Repeat</keyword>
<sequence>MHDSALALGASSYRMSPSRRYISYLAFFIANLLCSAIRAETVRYYFSDPQGNILVETDGQGVITAVQDYRPYGQIALGPAHDGPGYTGHVTDSDTALVYMQARYYDPSIGRFLSVDPLGPDSANLPSFNRYMYVAGNPIANIDPDGRDILVIAGGHRAGSLSPFGHVASSIQGYGVASFGNGTPLGTSTTQYLTTESTLRSQVVTILPTSTTQDQQASSFVSTKLITSDAGLIDNCAVKTNLILNAAGVSTQDIPFPGGLSRDVSSTPGVKTYLIPKNGPIPQELQNFLKTFDKPSSEPNKDPAPQPPPPPDKSPDQLI</sequence>
<evidence type="ECO:0000313" key="6">
    <source>
        <dbReference type="Proteomes" id="UP000295645"/>
    </source>
</evidence>
<keyword evidence="3" id="KW-0472">Membrane</keyword>
<comment type="caution">
    <text evidence="5">The sequence shown here is derived from an EMBL/GenBank/DDBJ whole genome shotgun (WGS) entry which is preliminary data.</text>
</comment>